<gene>
    <name evidence="1" type="ORF">BIFGAL_02630</name>
</gene>
<proteinExistence type="predicted"/>
<reference evidence="1 2" key="1">
    <citation type="submission" date="2009-11" db="EMBL/GenBank/DDBJ databases">
        <authorList>
            <person name="Weinstock G."/>
            <person name="Sodergren E."/>
            <person name="Clifton S."/>
            <person name="Fulton L."/>
            <person name="Fulton B."/>
            <person name="Courtney L."/>
            <person name="Fronick C."/>
            <person name="Harrison M."/>
            <person name="Strong C."/>
            <person name="Farmer C."/>
            <person name="Delahaunty K."/>
            <person name="Markovic C."/>
            <person name="Hall O."/>
            <person name="Minx P."/>
            <person name="Tomlinson C."/>
            <person name="Mitreva M."/>
            <person name="Nelson J."/>
            <person name="Hou S."/>
            <person name="Wollam A."/>
            <person name="Pepin K.H."/>
            <person name="Johnson M."/>
            <person name="Bhonagiri V."/>
            <person name="Nash W.E."/>
            <person name="Warren W."/>
            <person name="Chinwalla A."/>
            <person name="Mardis E.R."/>
            <person name="Wilson R.K."/>
        </authorList>
    </citation>
    <scope>NUCLEOTIDE SEQUENCE [LARGE SCALE GENOMIC DNA]</scope>
    <source>
        <strain evidence="1 2">DSM 20093</strain>
    </source>
</reference>
<comment type="caution">
    <text evidence="1">The sequence shown here is derived from an EMBL/GenBank/DDBJ whole genome shotgun (WGS) entry which is preliminary data.</text>
</comment>
<dbReference type="Proteomes" id="UP000003656">
    <property type="component" value="Unassembled WGS sequence"/>
</dbReference>
<organism evidence="1 2">
    <name type="scientific">Bifidobacterium gallicum DSM 20093 = LMG 11596</name>
    <dbReference type="NCBI Taxonomy" id="561180"/>
    <lineage>
        <taxon>Bacteria</taxon>
        <taxon>Bacillati</taxon>
        <taxon>Actinomycetota</taxon>
        <taxon>Actinomycetes</taxon>
        <taxon>Bifidobacteriales</taxon>
        <taxon>Bifidobacteriaceae</taxon>
        <taxon>Bifidobacterium</taxon>
    </lineage>
</organism>
<evidence type="ECO:0000313" key="1">
    <source>
        <dbReference type="EMBL" id="EFA23526.1"/>
    </source>
</evidence>
<dbReference type="AlphaFoldDB" id="D1NS74"/>
<sequence length="41" mass="4592">MLAANAVTRGVVSILNDMAWFTCRFPARAQIRNGLSLEDWP</sequence>
<evidence type="ECO:0000313" key="2">
    <source>
        <dbReference type="Proteomes" id="UP000003656"/>
    </source>
</evidence>
<dbReference type="EMBL" id="ABXB03000001">
    <property type="protein sequence ID" value="EFA23526.1"/>
    <property type="molecule type" value="Genomic_DNA"/>
</dbReference>
<protein>
    <submittedName>
        <fullName evidence="1">Uncharacterized protein</fullName>
    </submittedName>
</protein>
<accession>D1NS74</accession>
<name>D1NS74_9BIFI</name>